<evidence type="ECO:0000256" key="1">
    <source>
        <dbReference type="SAM" id="Phobius"/>
    </source>
</evidence>
<accession>A0A0C9XW17</accession>
<keyword evidence="3" id="KW-1185">Reference proteome</keyword>
<reference evidence="3" key="2">
    <citation type="submission" date="2015-01" db="EMBL/GenBank/DDBJ databases">
        <title>Evolutionary Origins and Diversification of the Mycorrhizal Mutualists.</title>
        <authorList>
            <consortium name="DOE Joint Genome Institute"/>
            <consortium name="Mycorrhizal Genomics Consortium"/>
            <person name="Kohler A."/>
            <person name="Kuo A."/>
            <person name="Nagy L.G."/>
            <person name="Floudas D."/>
            <person name="Copeland A."/>
            <person name="Barry K.W."/>
            <person name="Cichocki N."/>
            <person name="Veneault-Fourrey C."/>
            <person name="LaButti K."/>
            <person name="Lindquist E.A."/>
            <person name="Lipzen A."/>
            <person name="Lundell T."/>
            <person name="Morin E."/>
            <person name="Murat C."/>
            <person name="Riley R."/>
            <person name="Ohm R."/>
            <person name="Sun H."/>
            <person name="Tunlid A."/>
            <person name="Henrissat B."/>
            <person name="Grigoriev I.V."/>
            <person name="Hibbett D.S."/>
            <person name="Martin F."/>
        </authorList>
    </citation>
    <scope>NUCLEOTIDE SEQUENCE [LARGE SCALE GENOMIC DNA]</scope>
    <source>
        <strain evidence="3">LaAM-08-1</strain>
    </source>
</reference>
<organism evidence="2 3">
    <name type="scientific">Laccaria amethystina LaAM-08-1</name>
    <dbReference type="NCBI Taxonomy" id="1095629"/>
    <lineage>
        <taxon>Eukaryota</taxon>
        <taxon>Fungi</taxon>
        <taxon>Dikarya</taxon>
        <taxon>Basidiomycota</taxon>
        <taxon>Agaricomycotina</taxon>
        <taxon>Agaricomycetes</taxon>
        <taxon>Agaricomycetidae</taxon>
        <taxon>Agaricales</taxon>
        <taxon>Agaricineae</taxon>
        <taxon>Hydnangiaceae</taxon>
        <taxon>Laccaria</taxon>
    </lineage>
</organism>
<dbReference type="Proteomes" id="UP000054477">
    <property type="component" value="Unassembled WGS sequence"/>
</dbReference>
<dbReference type="EMBL" id="KN838601">
    <property type="protein sequence ID" value="KIK01812.1"/>
    <property type="molecule type" value="Genomic_DNA"/>
</dbReference>
<sequence>MISVLLFLKHTRFLLTQSIGLALCTIWIFAGLVAFDFYFHTRSARVKATIGGVAVPQAVISAVEKQLGVANGYQRTEYLVRLVALIPWFTAKIRCGRPSNKASSLSSDWDHVLPSAQNGMILPLRAGRDCCFGGSSIRKVSYKNPLDRHLS</sequence>
<dbReference type="HOGENOM" id="CLU_1731767_0_0_1"/>
<dbReference type="AlphaFoldDB" id="A0A0C9XW17"/>
<dbReference type="STRING" id="1095629.A0A0C9XW17"/>
<dbReference type="OrthoDB" id="2560085at2759"/>
<evidence type="ECO:0000313" key="2">
    <source>
        <dbReference type="EMBL" id="KIK01812.1"/>
    </source>
</evidence>
<keyword evidence="1" id="KW-1133">Transmembrane helix</keyword>
<keyword evidence="1" id="KW-0812">Transmembrane</keyword>
<keyword evidence="1" id="KW-0472">Membrane</keyword>
<gene>
    <name evidence="2" type="ORF">K443DRAFT_678092</name>
</gene>
<proteinExistence type="predicted"/>
<evidence type="ECO:0000313" key="3">
    <source>
        <dbReference type="Proteomes" id="UP000054477"/>
    </source>
</evidence>
<reference evidence="2 3" key="1">
    <citation type="submission" date="2014-04" db="EMBL/GenBank/DDBJ databases">
        <authorList>
            <consortium name="DOE Joint Genome Institute"/>
            <person name="Kuo A."/>
            <person name="Kohler A."/>
            <person name="Nagy L.G."/>
            <person name="Floudas D."/>
            <person name="Copeland A."/>
            <person name="Barry K.W."/>
            <person name="Cichocki N."/>
            <person name="Veneault-Fourrey C."/>
            <person name="LaButti K."/>
            <person name="Lindquist E.A."/>
            <person name="Lipzen A."/>
            <person name="Lundell T."/>
            <person name="Morin E."/>
            <person name="Murat C."/>
            <person name="Sun H."/>
            <person name="Tunlid A."/>
            <person name="Henrissat B."/>
            <person name="Grigoriev I.V."/>
            <person name="Hibbett D.S."/>
            <person name="Martin F."/>
            <person name="Nordberg H.P."/>
            <person name="Cantor M.N."/>
            <person name="Hua S.X."/>
        </authorList>
    </citation>
    <scope>NUCLEOTIDE SEQUENCE [LARGE SCALE GENOMIC DNA]</scope>
    <source>
        <strain evidence="2 3">LaAM-08-1</strain>
    </source>
</reference>
<feature type="transmembrane region" description="Helical" evidence="1">
    <location>
        <begin position="20"/>
        <end position="39"/>
    </location>
</feature>
<name>A0A0C9XW17_9AGAR</name>
<protein>
    <submittedName>
        <fullName evidence="2">Uncharacterized protein</fullName>
    </submittedName>
</protein>